<organism evidence="1 2">
    <name type="scientific">Clostridium disporicum</name>
    <dbReference type="NCBI Taxonomy" id="84024"/>
    <lineage>
        <taxon>Bacteria</taxon>
        <taxon>Bacillati</taxon>
        <taxon>Bacillota</taxon>
        <taxon>Clostridia</taxon>
        <taxon>Eubacteriales</taxon>
        <taxon>Clostridiaceae</taxon>
        <taxon>Clostridium</taxon>
    </lineage>
</organism>
<gene>
    <name evidence="1" type="ORF">ERS852471_00173</name>
</gene>
<proteinExistence type="predicted"/>
<evidence type="ECO:0000313" key="2">
    <source>
        <dbReference type="Proteomes" id="UP000095594"/>
    </source>
</evidence>
<protein>
    <submittedName>
        <fullName evidence="1">Uncharacterized protein</fullName>
    </submittedName>
</protein>
<dbReference type="AlphaFoldDB" id="A0A173Y343"/>
<reference evidence="1 2" key="1">
    <citation type="submission" date="2015-09" db="EMBL/GenBank/DDBJ databases">
        <authorList>
            <consortium name="Pathogen Informatics"/>
        </authorList>
    </citation>
    <scope>NUCLEOTIDE SEQUENCE [LARGE SCALE GENOMIC DNA]</scope>
    <source>
        <strain evidence="1 2">2789STDY5834856</strain>
    </source>
</reference>
<dbReference type="OrthoDB" id="1921697at2"/>
<name>A0A173Y343_9CLOT</name>
<dbReference type="Proteomes" id="UP000095594">
    <property type="component" value="Unassembled WGS sequence"/>
</dbReference>
<dbReference type="EMBL" id="CYZX01000001">
    <property type="protein sequence ID" value="CUN57676.1"/>
    <property type="molecule type" value="Genomic_DNA"/>
</dbReference>
<accession>A0A173Y343</accession>
<evidence type="ECO:0000313" key="1">
    <source>
        <dbReference type="EMBL" id="CUN57676.1"/>
    </source>
</evidence>
<dbReference type="RefSeq" id="WP_055262966.1">
    <property type="nucleotide sequence ID" value="NZ_CABIXQ010000001.1"/>
</dbReference>
<sequence>MTDRVPKEYISKIAKASTYFAFKNGPIKEMLKDNKLSEEDLKVIQKYMDDHLAYLYTVLLEENNLKKFDLIVNTMSKFYVNDSEEVMINDDGFDKFYDSLFPKSSNITIK</sequence>